<feature type="domain" description="Siroheme decarboxylase NirL-like HTH" evidence="9">
    <location>
        <begin position="14"/>
        <end position="59"/>
    </location>
</feature>
<dbReference type="STRING" id="198616.SAMN05216193_110124"/>
<comment type="subunit">
    <text evidence="4">Probably forms a complex composed of NirD, NirL, NirG and NirH. All proteins are required for the total conversion of siroheme to didecarboxysiroheme.</text>
</comment>
<gene>
    <name evidence="10" type="ORF">SAMN05216193_110124</name>
</gene>
<feature type="domain" description="Siroheme decarboxylase AsnC-like ligand binding" evidence="8">
    <location>
        <begin position="69"/>
        <end position="156"/>
    </location>
</feature>
<reference evidence="11" key="1">
    <citation type="submission" date="2016-10" db="EMBL/GenBank/DDBJ databases">
        <authorList>
            <person name="Varghese N."/>
            <person name="Submissions S."/>
        </authorList>
    </citation>
    <scope>NUCLEOTIDE SEQUENCE [LARGE SCALE GENOMIC DNA]</scope>
    <source>
        <strain evidence="11">JCM 21621</strain>
    </source>
</reference>
<evidence type="ECO:0000256" key="3">
    <source>
        <dbReference type="ARBA" id="ARBA00023457"/>
    </source>
</evidence>
<name>A0A1H0IU35_9PSED</name>
<dbReference type="OrthoDB" id="5568033at2"/>
<organism evidence="10 11">
    <name type="scientific">Pseudomonas jinjuensis</name>
    <dbReference type="NCBI Taxonomy" id="198616"/>
    <lineage>
        <taxon>Bacteria</taxon>
        <taxon>Pseudomonadati</taxon>
        <taxon>Pseudomonadota</taxon>
        <taxon>Gammaproteobacteria</taxon>
        <taxon>Pseudomonadales</taxon>
        <taxon>Pseudomonadaceae</taxon>
        <taxon>Pseudomonas</taxon>
    </lineage>
</organism>
<evidence type="ECO:0000256" key="7">
    <source>
        <dbReference type="ARBA" id="ARBA00048470"/>
    </source>
</evidence>
<dbReference type="GO" id="GO:0016829">
    <property type="term" value="F:lyase activity"/>
    <property type="evidence" value="ECO:0007669"/>
    <property type="project" value="UniProtKB-KW"/>
</dbReference>
<dbReference type="Proteomes" id="UP000242957">
    <property type="component" value="Unassembled WGS sequence"/>
</dbReference>
<dbReference type="Gene3D" id="3.30.70.3460">
    <property type="match status" value="1"/>
</dbReference>
<dbReference type="InterPro" id="IPR053953">
    <property type="entry name" value="NirdL-like_HTH"/>
</dbReference>
<evidence type="ECO:0000256" key="2">
    <source>
        <dbReference type="ARBA" id="ARBA00023444"/>
    </source>
</evidence>
<accession>A0A1H0IU35</accession>
<evidence type="ECO:0000256" key="4">
    <source>
        <dbReference type="ARBA" id="ARBA00023465"/>
    </source>
</evidence>
<sequence>MSVCISPSDQLFARRLIALTQAGLPLVSEPWEWLAEQLQLSPAETLALIRRLQHAGIIRRIAAVPNHYRLGYRHNGMTVWDVDDQLVDRYGRIVGILPFVSHCYRRPRHLPGWPYNLFAMVHGRSREEIDDYRRQIRVLLDESCRADDMLVSSHILKKTGLRLPEERTC</sequence>
<keyword evidence="1" id="KW-0456">Lyase</keyword>
<evidence type="ECO:0000313" key="11">
    <source>
        <dbReference type="Proteomes" id="UP000242957"/>
    </source>
</evidence>
<evidence type="ECO:0000256" key="5">
    <source>
        <dbReference type="ARBA" id="ARBA00023471"/>
    </source>
</evidence>
<dbReference type="InterPro" id="IPR040523">
    <property type="entry name" value="AsnC_trans_reg2"/>
</dbReference>
<evidence type="ECO:0000256" key="6">
    <source>
        <dbReference type="ARBA" id="ARBA00045291"/>
    </source>
</evidence>
<dbReference type="AlphaFoldDB" id="A0A1H0IU35"/>
<evidence type="ECO:0000259" key="9">
    <source>
        <dbReference type="Pfam" id="PF22451"/>
    </source>
</evidence>
<comment type="function">
    <text evidence="6">Involved in heme d1 biosynthesis. Catalyzes the decarboxylation of siroheme into didecarboxysiroheme.</text>
</comment>
<dbReference type="InterPro" id="IPR050684">
    <property type="entry name" value="HTH-Siroheme_Decarb"/>
</dbReference>
<dbReference type="FunFam" id="3.30.70.3460:FF:000002">
    <property type="entry name" value="Heme d1 biosynthesis protein NirH"/>
    <property type="match status" value="1"/>
</dbReference>
<dbReference type="Pfam" id="PF17805">
    <property type="entry name" value="AsnC_trans_reg2"/>
    <property type="match status" value="1"/>
</dbReference>
<proteinExistence type="inferred from homology"/>
<dbReference type="PANTHER" id="PTHR43413">
    <property type="entry name" value="TRANSCRIPTIONAL REGULATOR, ASNC FAMILY"/>
    <property type="match status" value="1"/>
</dbReference>
<protein>
    <recommendedName>
        <fullName evidence="5">siroheme decarboxylase</fullName>
        <ecNumber evidence="5">4.1.1.111</ecNumber>
    </recommendedName>
</protein>
<dbReference type="EMBL" id="FNIJ01000010">
    <property type="protein sequence ID" value="SDO34561.1"/>
    <property type="molecule type" value="Genomic_DNA"/>
</dbReference>
<comment type="pathway">
    <text evidence="2">Porphyrin-containing compound metabolism.</text>
</comment>
<dbReference type="RefSeq" id="WP_084312789.1">
    <property type="nucleotide sequence ID" value="NZ_FNIJ01000010.1"/>
</dbReference>
<evidence type="ECO:0000259" key="8">
    <source>
        <dbReference type="Pfam" id="PF17805"/>
    </source>
</evidence>
<dbReference type="EC" id="4.1.1.111" evidence="5"/>
<dbReference type="Pfam" id="PF22451">
    <property type="entry name" value="NirdL-like_HTH"/>
    <property type="match status" value="1"/>
</dbReference>
<comment type="catalytic activity">
    <reaction evidence="7">
        <text>siroheme + 2 H(+) = 12,18-didecarboxysiroheme + 2 CO2</text>
        <dbReference type="Rhea" id="RHEA:19093"/>
        <dbReference type="ChEBI" id="CHEBI:15378"/>
        <dbReference type="ChEBI" id="CHEBI:16526"/>
        <dbReference type="ChEBI" id="CHEBI:60052"/>
        <dbReference type="ChEBI" id="CHEBI:140497"/>
        <dbReference type="EC" id="4.1.1.111"/>
    </reaction>
</comment>
<evidence type="ECO:0000256" key="1">
    <source>
        <dbReference type="ARBA" id="ARBA00023239"/>
    </source>
</evidence>
<keyword evidence="10" id="KW-0238">DNA-binding</keyword>
<evidence type="ECO:0000313" key="10">
    <source>
        <dbReference type="EMBL" id="SDO34561.1"/>
    </source>
</evidence>
<dbReference type="PANTHER" id="PTHR43413:SF1">
    <property type="entry name" value="SIROHEME DECARBOXYLASE NIRL SUBUNIT"/>
    <property type="match status" value="1"/>
</dbReference>
<keyword evidence="11" id="KW-1185">Reference proteome</keyword>
<dbReference type="GO" id="GO:0003677">
    <property type="term" value="F:DNA binding"/>
    <property type="evidence" value="ECO:0007669"/>
    <property type="project" value="UniProtKB-KW"/>
</dbReference>
<comment type="similarity">
    <text evidence="3">Belongs to the Ahb/Nir family.</text>
</comment>